<dbReference type="GO" id="GO:0000725">
    <property type="term" value="P:recombinational repair"/>
    <property type="evidence" value="ECO:0007669"/>
    <property type="project" value="TreeGrafter"/>
</dbReference>
<dbReference type="GO" id="GO:0005829">
    <property type="term" value="C:cytosol"/>
    <property type="evidence" value="ECO:0007669"/>
    <property type="project" value="TreeGrafter"/>
</dbReference>
<dbReference type="InterPro" id="IPR027417">
    <property type="entry name" value="P-loop_NTPase"/>
</dbReference>
<evidence type="ECO:0000256" key="2">
    <source>
        <dbReference type="ARBA" id="ARBA00022801"/>
    </source>
</evidence>
<dbReference type="Gene3D" id="3.40.50.300">
    <property type="entry name" value="P-loop containing nucleotide triphosphate hydrolases"/>
    <property type="match status" value="2"/>
</dbReference>
<dbReference type="EMBL" id="AP022612">
    <property type="protein sequence ID" value="BBZ32991.1"/>
    <property type="molecule type" value="Genomic_DNA"/>
</dbReference>
<accession>A0A7I7XV07</accession>
<keyword evidence="4" id="KW-0067">ATP-binding</keyword>
<feature type="compositionally biased region" description="Basic residues" evidence="5">
    <location>
        <begin position="651"/>
        <end position="675"/>
    </location>
</feature>
<keyword evidence="1" id="KW-0547">Nucleotide-binding</keyword>
<keyword evidence="2" id="KW-0378">Hydrolase</keyword>
<reference evidence="6" key="1">
    <citation type="journal article" date="2019" name="Emerg. Microbes Infect.">
        <title>Comprehensive subspecies identification of 175 nontuberculous mycobacteria species based on 7547 genomic profiles.</title>
        <authorList>
            <person name="Matsumoto Y."/>
            <person name="Kinjo T."/>
            <person name="Motooka D."/>
            <person name="Nabeya D."/>
            <person name="Jung N."/>
            <person name="Uechi K."/>
            <person name="Horii T."/>
            <person name="Iida T."/>
            <person name="Fujita J."/>
            <person name="Nakamura S."/>
        </authorList>
    </citation>
    <scope>NUCLEOTIDE SEQUENCE [LARGE SCALE GENOMIC DNA]</scope>
    <source>
        <strain evidence="6">JCM 13671</strain>
    </source>
</reference>
<feature type="region of interest" description="Disordered" evidence="5">
    <location>
        <begin position="142"/>
        <end position="193"/>
    </location>
</feature>
<protein>
    <submittedName>
        <fullName evidence="6">Uncharacterized protein</fullName>
    </submittedName>
</protein>
<evidence type="ECO:0000313" key="6">
    <source>
        <dbReference type="EMBL" id="BBZ32991.1"/>
    </source>
</evidence>
<reference evidence="6" key="2">
    <citation type="submission" date="2020-02" db="EMBL/GenBank/DDBJ databases">
        <authorList>
            <person name="Matsumoto Y."/>
            <person name="Motooka D."/>
            <person name="Nakamura S."/>
        </authorList>
    </citation>
    <scope>NUCLEOTIDE SEQUENCE</scope>
    <source>
        <strain evidence="6">JCM 13671</strain>
    </source>
</reference>
<dbReference type="InterPro" id="IPR027785">
    <property type="entry name" value="UvrD-like_helicase_C"/>
</dbReference>
<dbReference type="InterPro" id="IPR014016">
    <property type="entry name" value="UvrD-like_ATP-bd"/>
</dbReference>
<dbReference type="InterPro" id="IPR000212">
    <property type="entry name" value="DNA_helicase_UvrD/REP"/>
</dbReference>
<dbReference type="GO" id="GO:0005524">
    <property type="term" value="F:ATP binding"/>
    <property type="evidence" value="ECO:0007669"/>
    <property type="project" value="UniProtKB-UniRule"/>
</dbReference>
<dbReference type="Proteomes" id="UP000466931">
    <property type="component" value="Chromosome"/>
</dbReference>
<dbReference type="AlphaFoldDB" id="A0A7I7XV07"/>
<evidence type="ECO:0000256" key="3">
    <source>
        <dbReference type="ARBA" id="ARBA00022806"/>
    </source>
</evidence>
<evidence type="ECO:0000256" key="5">
    <source>
        <dbReference type="SAM" id="MobiDB-lite"/>
    </source>
</evidence>
<dbReference type="GO" id="GO:0043138">
    <property type="term" value="F:3'-5' DNA helicase activity"/>
    <property type="evidence" value="ECO:0007669"/>
    <property type="project" value="TreeGrafter"/>
</dbReference>
<evidence type="ECO:0000313" key="7">
    <source>
        <dbReference type="Proteomes" id="UP000466931"/>
    </source>
</evidence>
<dbReference type="Pfam" id="PF13538">
    <property type="entry name" value="UvrD_C_2"/>
    <property type="match status" value="1"/>
</dbReference>
<dbReference type="GO" id="GO:0003677">
    <property type="term" value="F:DNA binding"/>
    <property type="evidence" value="ECO:0007669"/>
    <property type="project" value="InterPro"/>
</dbReference>
<dbReference type="PANTHER" id="PTHR11070:SF45">
    <property type="entry name" value="DNA 3'-5' HELICASE"/>
    <property type="match status" value="1"/>
</dbReference>
<proteinExistence type="predicted"/>
<name>A0A7I7XV07_9MYCO</name>
<keyword evidence="3" id="KW-0347">Helicase</keyword>
<dbReference type="SUPFAM" id="SSF52540">
    <property type="entry name" value="P-loop containing nucleoside triphosphate hydrolases"/>
    <property type="match status" value="1"/>
</dbReference>
<keyword evidence="7" id="KW-1185">Reference proteome</keyword>
<dbReference type="PROSITE" id="PS51198">
    <property type="entry name" value="UVRD_HELICASE_ATP_BIND"/>
    <property type="match status" value="1"/>
</dbReference>
<evidence type="ECO:0000256" key="1">
    <source>
        <dbReference type="ARBA" id="ARBA00022741"/>
    </source>
</evidence>
<gene>
    <name evidence="6" type="ORF">MCNF_15960</name>
</gene>
<dbReference type="GO" id="GO:0016787">
    <property type="term" value="F:hydrolase activity"/>
    <property type="evidence" value="ECO:0007669"/>
    <property type="project" value="UniProtKB-UniRule"/>
</dbReference>
<feature type="region of interest" description="Disordered" evidence="5">
    <location>
        <begin position="632"/>
        <end position="682"/>
    </location>
</feature>
<dbReference type="PANTHER" id="PTHR11070">
    <property type="entry name" value="UVRD / RECB / PCRA DNA HELICASE FAMILY MEMBER"/>
    <property type="match status" value="1"/>
</dbReference>
<evidence type="ECO:0000256" key="4">
    <source>
        <dbReference type="ARBA" id="ARBA00022840"/>
    </source>
</evidence>
<sequence length="682" mass="75049">MESRYRQQVRNDAARLIQPDGARNGHWTGSRVRTPKPVPFVQLEGRVALRESDPDLGGITEFYIGRKYAQIGDAEVFSWKTPLARLFFDSGPPDPTANEHTTSRGNSEVANVAAVRTFDREKGVIADFFDNLLCDAPPSPVFGRPKAAARPHPKPRPPVPQRPQDRAASTRPATHNPEPGSPRNDPVVPPPKTYVRAEPLLRAQLQAPRPKKLAPVLSTLQPEQYRMITAPFHASMIIEGGPGTGKSIIASHRAAYFVGADAPRGFTGDVLVVGPTARYTEYISGVIAELTGDSPRVEVIALDGKGMPSPQVPDPVVAYHPFASVKHSRTSLDELIHETCTRLTNGRDTRLTMAQVYEYLRGNGTRWRVLTDERAWISFLAGLPPYQAALSDGSHATLRGAIEKHLTSPDVKPTTPLRTYGHVIVDEAQDVTIEQWLWLRQINNGGSWTILGDLHQRRADKTPQSWTTVLRATGLSPDTPRRLLERGYRSTTPILEFASRLLPKDADAPVALRADGPEPVFVRPIREHVVATVFRQIDRLITAHPGGSVAVITTLPGPIVAQLREGTPRPNVVVLVPNHARGLEFDAVIVVEPDEFPVNDHRRHGLLYTALTRPNKELVVVHSRELPLQLVGVARRSPAPPPRRTPEPKAVKKSARTQKKVGRPAKRHGATKRQQRGGTAGT</sequence>
<organism evidence="6 7">
    <name type="scientific">Mycolicibacterium confluentis</name>
    <dbReference type="NCBI Taxonomy" id="28047"/>
    <lineage>
        <taxon>Bacteria</taxon>
        <taxon>Bacillati</taxon>
        <taxon>Actinomycetota</taxon>
        <taxon>Actinomycetes</taxon>
        <taxon>Mycobacteriales</taxon>
        <taxon>Mycobacteriaceae</taxon>
        <taxon>Mycolicibacterium</taxon>
    </lineage>
</organism>
<dbReference type="Pfam" id="PF13245">
    <property type="entry name" value="AAA_19"/>
    <property type="match status" value="1"/>
</dbReference>